<accession>A0A1H0HN67</accession>
<evidence type="ECO:0000256" key="2">
    <source>
        <dbReference type="ARBA" id="ARBA00010973"/>
    </source>
</evidence>
<dbReference type="InterPro" id="IPR011330">
    <property type="entry name" value="Glyco_hydro/deAcase_b/a-brl"/>
</dbReference>
<organism evidence="7 8">
    <name type="scientific">Aureimonas jatrophae</name>
    <dbReference type="NCBI Taxonomy" id="1166073"/>
    <lineage>
        <taxon>Bacteria</taxon>
        <taxon>Pseudomonadati</taxon>
        <taxon>Pseudomonadota</taxon>
        <taxon>Alphaproteobacteria</taxon>
        <taxon>Hyphomicrobiales</taxon>
        <taxon>Aurantimonadaceae</taxon>
        <taxon>Aureimonas</taxon>
    </lineage>
</organism>
<dbReference type="CDD" id="cd10977">
    <property type="entry name" value="CE4_PuuE_SpCDA1"/>
    <property type="match status" value="1"/>
</dbReference>
<dbReference type="OrthoDB" id="9787041at2"/>
<dbReference type="GO" id="GO:0006144">
    <property type="term" value="P:purine nucleobase metabolic process"/>
    <property type="evidence" value="ECO:0007669"/>
    <property type="project" value="UniProtKB-KW"/>
</dbReference>
<dbReference type="Gene3D" id="3.20.20.370">
    <property type="entry name" value="Glycoside hydrolase/deacetylase"/>
    <property type="match status" value="1"/>
</dbReference>
<gene>
    <name evidence="7" type="ORF">SAMN05192530_104187</name>
</gene>
<feature type="domain" description="NodB homology" evidence="6">
    <location>
        <begin position="73"/>
        <end position="290"/>
    </location>
</feature>
<dbReference type="GO" id="GO:0016810">
    <property type="term" value="F:hydrolase activity, acting on carbon-nitrogen (but not peptide) bonds"/>
    <property type="evidence" value="ECO:0007669"/>
    <property type="project" value="InterPro"/>
</dbReference>
<dbReference type="PANTHER" id="PTHR43123:SF1">
    <property type="entry name" value="POLYSACCHARIDE DEACETYLASE-RELATED"/>
    <property type="match status" value="1"/>
</dbReference>
<sequence length="478" mass="53366">MSFYPRDMLGYGRTPPDPAWPNPGGPGPARICVQFVVNYEEGGENAVIHGDKASEAFLSEIVGASPWVGQRHMNMESIYEYGARAGFWRLHRLFTERQLPVTVYGVATALERSPEQVAAMREAGWEIASHGLKWIDYRDHAREAERADMDEAIALHAAVTGAPPLGWYTGRSSSHTLELAAERDFLYVSDAYADDLPYWQETETKPILVLPYTLDTNDMRFATPQGFNAGDQFFSYLKDAFDTLYAEGEAGSAKMLNIGLHCRLVGRPGRAASLARFLDYIGSKDGVWVATREAIARHWREHFPYRERTRPSRLERPVFLAMFGGVFEHSPWVAERAFDRGLGPANDTADGLAAALATAFRLASPDERRRVVEAHPDLAGRLALGGGLTAESAGEQRSAGLDQLTEDELARFTVLNERYRTRFGFPFVVAVRGLAKHDILAQFERRVENDPAAELETASREVEKIARLRIHQILGDRP</sequence>
<dbReference type="SUPFAM" id="SSF158694">
    <property type="entry name" value="UraD-Like"/>
    <property type="match status" value="1"/>
</dbReference>
<evidence type="ECO:0000256" key="5">
    <source>
        <dbReference type="ARBA" id="ARBA00032976"/>
    </source>
</evidence>
<dbReference type="NCBIfam" id="TIGR03164">
    <property type="entry name" value="UHCUDC"/>
    <property type="match status" value="1"/>
</dbReference>
<dbReference type="STRING" id="1166073.SAMN05192530_104187"/>
<keyword evidence="4" id="KW-0659">Purine metabolism</keyword>
<dbReference type="InterPro" id="IPR017580">
    <property type="entry name" value="OHCU_decarboxylase-1"/>
</dbReference>
<comment type="similarity">
    <text evidence="2">Belongs to the polysaccharide deacetylase family.</text>
</comment>
<dbReference type="InterPro" id="IPR017625">
    <property type="entry name" value="PuuE"/>
</dbReference>
<dbReference type="RefSeq" id="WP_090673004.1">
    <property type="nucleotide sequence ID" value="NZ_FNIT01000004.1"/>
</dbReference>
<reference evidence="7 8" key="1">
    <citation type="submission" date="2016-10" db="EMBL/GenBank/DDBJ databases">
        <authorList>
            <person name="de Groot N.N."/>
        </authorList>
    </citation>
    <scope>NUCLEOTIDE SEQUENCE [LARGE SCALE GENOMIC DNA]</scope>
    <source>
        <strain evidence="8">L7-484,KACC 16230,DSM 25025</strain>
    </source>
</reference>
<keyword evidence="8" id="KW-1185">Reference proteome</keyword>
<name>A0A1H0HN67_9HYPH</name>
<dbReference type="GO" id="GO:0005975">
    <property type="term" value="P:carbohydrate metabolic process"/>
    <property type="evidence" value="ECO:0007669"/>
    <property type="project" value="InterPro"/>
</dbReference>
<comment type="function">
    <text evidence="1">Is involved in generating a small heat-stable compound (Nod), an acylated oligomer of N-acetylglucosamine, that stimulates mitosis in various plant protoplasts.</text>
</comment>
<dbReference type="AlphaFoldDB" id="A0A1H0HN67"/>
<dbReference type="Gene3D" id="1.10.3330.10">
    <property type="entry name" value="Oxo-4-hydroxy-4-carboxy-5-ureidoimidazoline decarboxylase"/>
    <property type="match status" value="1"/>
</dbReference>
<proteinExistence type="inferred from homology"/>
<dbReference type="InterPro" id="IPR036778">
    <property type="entry name" value="OHCU_decarboxylase_sf"/>
</dbReference>
<dbReference type="EMBL" id="FNIT01000004">
    <property type="protein sequence ID" value="SDO20557.1"/>
    <property type="molecule type" value="Genomic_DNA"/>
</dbReference>
<dbReference type="Proteomes" id="UP000198793">
    <property type="component" value="Unassembled WGS sequence"/>
</dbReference>
<dbReference type="GO" id="GO:0019628">
    <property type="term" value="P:urate catabolic process"/>
    <property type="evidence" value="ECO:0007669"/>
    <property type="project" value="UniProtKB-UniPathway"/>
</dbReference>
<evidence type="ECO:0000256" key="3">
    <source>
        <dbReference type="ARBA" id="ARBA00020071"/>
    </source>
</evidence>
<dbReference type="InterPro" id="IPR018020">
    <property type="entry name" value="OHCU_decarboxylase"/>
</dbReference>
<protein>
    <recommendedName>
        <fullName evidence="3">Chitooligosaccharide deacetylase</fullName>
    </recommendedName>
    <alternativeName>
        <fullName evidence="5">Nodulation protein B</fullName>
    </alternativeName>
</protein>
<dbReference type="NCBIfam" id="TIGR03212">
    <property type="entry name" value="uraD_N-term-dom"/>
    <property type="match status" value="1"/>
</dbReference>
<dbReference type="UniPathway" id="UPA00394">
    <property type="reaction ID" value="UER00652"/>
</dbReference>
<evidence type="ECO:0000256" key="4">
    <source>
        <dbReference type="ARBA" id="ARBA00022631"/>
    </source>
</evidence>
<dbReference type="GO" id="GO:0000255">
    <property type="term" value="P:allantoin metabolic process"/>
    <property type="evidence" value="ECO:0007669"/>
    <property type="project" value="InterPro"/>
</dbReference>
<evidence type="ECO:0000259" key="6">
    <source>
        <dbReference type="PROSITE" id="PS51677"/>
    </source>
</evidence>
<dbReference type="PROSITE" id="PS51677">
    <property type="entry name" value="NODB"/>
    <property type="match status" value="1"/>
</dbReference>
<dbReference type="Pfam" id="PF09349">
    <property type="entry name" value="OHCU_decarbox"/>
    <property type="match status" value="1"/>
</dbReference>
<dbReference type="Pfam" id="PF01522">
    <property type="entry name" value="Polysacc_deac_1"/>
    <property type="match status" value="1"/>
</dbReference>
<dbReference type="InterPro" id="IPR002509">
    <property type="entry name" value="NODB_dom"/>
</dbReference>
<evidence type="ECO:0000313" key="8">
    <source>
        <dbReference type="Proteomes" id="UP000198793"/>
    </source>
</evidence>
<dbReference type="PANTHER" id="PTHR43123">
    <property type="entry name" value="POLYSACCHARIDE DEACETYLASE-RELATED"/>
    <property type="match status" value="1"/>
</dbReference>
<evidence type="ECO:0000313" key="7">
    <source>
        <dbReference type="EMBL" id="SDO20557.1"/>
    </source>
</evidence>
<evidence type="ECO:0000256" key="1">
    <source>
        <dbReference type="ARBA" id="ARBA00003236"/>
    </source>
</evidence>
<dbReference type="SUPFAM" id="SSF88713">
    <property type="entry name" value="Glycoside hydrolase/deacetylase"/>
    <property type="match status" value="1"/>
</dbReference>